<dbReference type="GO" id="GO:0016853">
    <property type="term" value="F:isomerase activity"/>
    <property type="evidence" value="ECO:0007669"/>
    <property type="project" value="UniProtKB-KW"/>
</dbReference>
<dbReference type="PANTHER" id="PTHR13774:SF17">
    <property type="entry name" value="PHENAZINE BIOSYNTHESIS-LIKE DOMAIN-CONTAINING PROTEIN"/>
    <property type="match status" value="1"/>
</dbReference>
<dbReference type="EMBL" id="CP048617">
    <property type="protein sequence ID" value="QIB26464.1"/>
    <property type="molecule type" value="Genomic_DNA"/>
</dbReference>
<keyword evidence="2" id="KW-0413">Isomerase</keyword>
<dbReference type="InterPro" id="IPR003719">
    <property type="entry name" value="Phenazine_PhzF-like"/>
</dbReference>
<comment type="similarity">
    <text evidence="1">Belongs to the PhzF family.</text>
</comment>
<dbReference type="GO" id="GO:0005737">
    <property type="term" value="C:cytoplasm"/>
    <property type="evidence" value="ECO:0007669"/>
    <property type="project" value="TreeGrafter"/>
</dbReference>
<organism evidence="4 5">
    <name type="scientific">Caloranaerobacter azorensis</name>
    <dbReference type="NCBI Taxonomy" id="116090"/>
    <lineage>
        <taxon>Bacteria</taxon>
        <taxon>Bacillati</taxon>
        <taxon>Bacillota</taxon>
        <taxon>Tissierellia</taxon>
        <taxon>Tissierellales</taxon>
        <taxon>Thermohalobacteraceae</taxon>
        <taxon>Caloranaerobacter</taxon>
    </lineage>
</organism>
<evidence type="ECO:0000313" key="4">
    <source>
        <dbReference type="EMBL" id="QIB26464.1"/>
    </source>
</evidence>
<dbReference type="NCBIfam" id="TIGR00654">
    <property type="entry name" value="PhzF_family"/>
    <property type="match status" value="1"/>
</dbReference>
<evidence type="ECO:0000313" key="5">
    <source>
        <dbReference type="Proteomes" id="UP000464452"/>
    </source>
</evidence>
<dbReference type="PIRSF" id="PIRSF016184">
    <property type="entry name" value="PhzC_PhzF"/>
    <property type="match status" value="1"/>
</dbReference>
<proteinExistence type="inferred from homology"/>
<feature type="active site" evidence="3">
    <location>
        <position position="46"/>
    </location>
</feature>
<dbReference type="SUPFAM" id="SSF54506">
    <property type="entry name" value="Diaminopimelate epimerase-like"/>
    <property type="match status" value="1"/>
</dbReference>
<evidence type="ECO:0000256" key="3">
    <source>
        <dbReference type="PIRSR" id="PIRSR016184-1"/>
    </source>
</evidence>
<evidence type="ECO:0000256" key="2">
    <source>
        <dbReference type="ARBA" id="ARBA00023235"/>
    </source>
</evidence>
<dbReference type="KEGG" id="cazo:G3A45_03540"/>
<dbReference type="Proteomes" id="UP000464452">
    <property type="component" value="Chromosome"/>
</dbReference>
<protein>
    <submittedName>
        <fullName evidence="4">PhzF family phenazine biosynthesis protein</fullName>
    </submittedName>
</protein>
<dbReference type="AlphaFoldDB" id="A0A6P1YBJ1"/>
<dbReference type="PANTHER" id="PTHR13774">
    <property type="entry name" value="PHENAZINE BIOSYNTHESIS PROTEIN"/>
    <property type="match status" value="1"/>
</dbReference>
<evidence type="ECO:0000256" key="1">
    <source>
        <dbReference type="ARBA" id="ARBA00008270"/>
    </source>
</evidence>
<dbReference type="Gene3D" id="3.10.310.10">
    <property type="entry name" value="Diaminopimelate Epimerase, Chain A, domain 1"/>
    <property type="match status" value="2"/>
</dbReference>
<dbReference type="RefSeq" id="WP_163234529.1">
    <property type="nucleotide sequence ID" value="NZ_CP048617.1"/>
</dbReference>
<gene>
    <name evidence="4" type="ORF">G3A45_03540</name>
</gene>
<name>A0A6P1YBJ1_9FIRM</name>
<dbReference type="Pfam" id="PF02567">
    <property type="entry name" value="PhzC-PhzF"/>
    <property type="match status" value="1"/>
</dbReference>
<accession>A0A6P1YBJ1</accession>
<sequence length="260" mass="29682">MRIPIYQIDAFANEQFEGNPAAVCCLEEWVEDDLMQKIAKENNLSETAFFVKKGDIYELRWFTPEKEIDLCGHATLATAYVVFTYLDKNIKKISFKTKSGVLEVFKENDLLSMIFPSRKGDKCKVPNELIKGLGREPKEVYKSRDYMAVFETEEEIKNLNLNMEELKKLDSFGVIVTAKGKKVDFVSRYFAPKAGVDEDPVTGSAYCTLVPYWTEVLKKDEFVAYQMSDRGGVIFCKDLGDKIKISGKAVLYLEGYVEIE</sequence>
<reference evidence="4 5" key="1">
    <citation type="submission" date="2020-02" db="EMBL/GenBank/DDBJ databases">
        <title>Thermophilic hydrogen producing bacteria, Caloranaerobacter azorensis.</title>
        <authorList>
            <person name="Baek K."/>
        </authorList>
    </citation>
    <scope>NUCLEOTIDE SEQUENCE [LARGE SCALE GENOMIC DNA]</scope>
    <source>
        <strain evidence="4 5">T3-1</strain>
    </source>
</reference>